<gene>
    <name evidence="1" type="ORF">MVEN_01590500</name>
</gene>
<dbReference type="EMBL" id="JACAZI010000013">
    <property type="protein sequence ID" value="KAF7345705.1"/>
    <property type="molecule type" value="Genomic_DNA"/>
</dbReference>
<accession>A0A8H6XPR2</accession>
<dbReference type="AlphaFoldDB" id="A0A8H6XPR2"/>
<reference evidence="1" key="1">
    <citation type="submission" date="2020-05" db="EMBL/GenBank/DDBJ databases">
        <title>Mycena genomes resolve the evolution of fungal bioluminescence.</title>
        <authorList>
            <person name="Tsai I.J."/>
        </authorList>
    </citation>
    <scope>NUCLEOTIDE SEQUENCE</scope>
    <source>
        <strain evidence="1">CCC161011</strain>
    </source>
</reference>
<proteinExistence type="predicted"/>
<sequence length="415" mass="46635">MVVTTQIPFAMAILPTLPTEILEKIVDESRDNRRTLAACAMAGRELLPRTRVHLFFRIHLGSPPVDLTRRGAWCPYVARPTRCDLFRDILDANPNLGGHVMELSLSEDTFAVEWIHTSTTLLSVAQRLPNIRTFSVRGGETSAVLLQTMYGCMRGPSIQSVELCAVEIKDPAFLYTVFCGCYLRSLRLSEITVRTPSSVNNIAAHNSLAVESVSIAFIAGPDVEQALLTLITGMPPLIDMSRLHYLRLVMDNQFSLLHQWLTLCALSLTQLDLRYTGPEYLRRNIPPSPTPSFPPTPQLRVIHFEIHVTQVMTPILQILSALKAPNLTEIVFQSRRDGCFHTDLLTDSRWAELDSIVSSRFPNLSSVRFESGRACCRWQVLLSTRLPILEQYGTLRIAPQISLDDAATFEFEDEE</sequence>
<name>A0A8H6XPR2_9AGAR</name>
<protein>
    <submittedName>
        <fullName evidence="1">Uncharacterized protein</fullName>
    </submittedName>
</protein>
<evidence type="ECO:0000313" key="1">
    <source>
        <dbReference type="EMBL" id="KAF7345705.1"/>
    </source>
</evidence>
<keyword evidence="2" id="KW-1185">Reference proteome</keyword>
<dbReference type="Proteomes" id="UP000620124">
    <property type="component" value="Unassembled WGS sequence"/>
</dbReference>
<organism evidence="1 2">
    <name type="scientific">Mycena venus</name>
    <dbReference type="NCBI Taxonomy" id="2733690"/>
    <lineage>
        <taxon>Eukaryota</taxon>
        <taxon>Fungi</taxon>
        <taxon>Dikarya</taxon>
        <taxon>Basidiomycota</taxon>
        <taxon>Agaricomycotina</taxon>
        <taxon>Agaricomycetes</taxon>
        <taxon>Agaricomycetidae</taxon>
        <taxon>Agaricales</taxon>
        <taxon>Marasmiineae</taxon>
        <taxon>Mycenaceae</taxon>
        <taxon>Mycena</taxon>
    </lineage>
</organism>
<dbReference type="Gene3D" id="3.80.10.10">
    <property type="entry name" value="Ribonuclease Inhibitor"/>
    <property type="match status" value="1"/>
</dbReference>
<dbReference type="OrthoDB" id="2977329at2759"/>
<dbReference type="InterPro" id="IPR032675">
    <property type="entry name" value="LRR_dom_sf"/>
</dbReference>
<evidence type="ECO:0000313" key="2">
    <source>
        <dbReference type="Proteomes" id="UP000620124"/>
    </source>
</evidence>
<comment type="caution">
    <text evidence="1">The sequence shown here is derived from an EMBL/GenBank/DDBJ whole genome shotgun (WGS) entry which is preliminary data.</text>
</comment>